<sequence>MRILYVINSLEVGGAEKLTLDLILGMNKKFEVRVFLLKSNSSYLLDELKAANIEVFYFFKGFLKFLIVFIDYLKL</sequence>
<dbReference type="KEGG" id="agi:FSB73_22060"/>
<dbReference type="Proteomes" id="UP000321291">
    <property type="component" value="Chromosome"/>
</dbReference>
<dbReference type="RefSeq" id="WP_146787363.1">
    <property type="nucleotide sequence ID" value="NZ_CP042434.1"/>
</dbReference>
<organism evidence="1 2">
    <name type="scientific">Arachidicoccus ginsenosidivorans</name>
    <dbReference type="NCBI Taxonomy" id="496057"/>
    <lineage>
        <taxon>Bacteria</taxon>
        <taxon>Pseudomonadati</taxon>
        <taxon>Bacteroidota</taxon>
        <taxon>Chitinophagia</taxon>
        <taxon>Chitinophagales</taxon>
        <taxon>Chitinophagaceae</taxon>
        <taxon>Arachidicoccus</taxon>
    </lineage>
</organism>
<proteinExistence type="predicted"/>
<protein>
    <recommendedName>
        <fullName evidence="3">Glycosyltransferase family 4 protein</fullName>
    </recommendedName>
</protein>
<evidence type="ECO:0000313" key="1">
    <source>
        <dbReference type="EMBL" id="QEC73953.1"/>
    </source>
</evidence>
<reference evidence="1 2" key="1">
    <citation type="journal article" date="2017" name="Int. J. Syst. Evol. Microbiol.">
        <title>Arachidicoccus ginsenosidivorans sp. nov., with ginsenoside-converting activity isolated from ginseng cultivating soil.</title>
        <authorList>
            <person name="Siddiqi M.Z."/>
            <person name="Aslam Z."/>
            <person name="Im W.T."/>
        </authorList>
    </citation>
    <scope>NUCLEOTIDE SEQUENCE [LARGE SCALE GENOMIC DNA]</scope>
    <source>
        <strain evidence="1 2">Gsoil 809</strain>
    </source>
</reference>
<keyword evidence="2" id="KW-1185">Reference proteome</keyword>
<name>A0A5B8VRP9_9BACT</name>
<dbReference type="OrthoDB" id="823685at2"/>
<evidence type="ECO:0008006" key="3">
    <source>
        <dbReference type="Google" id="ProtNLM"/>
    </source>
</evidence>
<dbReference type="EMBL" id="CP042434">
    <property type="protein sequence ID" value="QEC73953.1"/>
    <property type="molecule type" value="Genomic_DNA"/>
</dbReference>
<accession>A0A5B8VRP9</accession>
<evidence type="ECO:0000313" key="2">
    <source>
        <dbReference type="Proteomes" id="UP000321291"/>
    </source>
</evidence>
<gene>
    <name evidence="1" type="ORF">FSB73_22060</name>
</gene>
<dbReference type="AlphaFoldDB" id="A0A5B8VRP9"/>